<reference evidence="1 2" key="1">
    <citation type="journal article" date="2019" name="Int. J. Syst. Evol. Microbiol.">
        <title>The Global Catalogue of Microorganisms (GCM) 10K type strain sequencing project: providing services to taxonomists for standard genome sequencing and annotation.</title>
        <authorList>
            <consortium name="The Broad Institute Genomics Platform"/>
            <consortium name="The Broad Institute Genome Sequencing Center for Infectious Disease"/>
            <person name="Wu L."/>
            <person name="Ma J."/>
        </authorList>
    </citation>
    <scope>NUCLEOTIDE SEQUENCE [LARGE SCALE GENOMIC DNA]</scope>
    <source>
        <strain evidence="1 2">JCM 16343</strain>
    </source>
</reference>
<dbReference type="PROSITE" id="PS51257">
    <property type="entry name" value="PROKAR_LIPOPROTEIN"/>
    <property type="match status" value="1"/>
</dbReference>
<accession>A0ABN0VKI1</accession>
<name>A0ABN0VKI1_9GAMM</name>
<evidence type="ECO:0008006" key="3">
    <source>
        <dbReference type="Google" id="ProtNLM"/>
    </source>
</evidence>
<evidence type="ECO:0000313" key="2">
    <source>
        <dbReference type="Proteomes" id="UP001501787"/>
    </source>
</evidence>
<protein>
    <recommendedName>
        <fullName evidence="3">Lipoprotein</fullName>
    </recommendedName>
</protein>
<gene>
    <name evidence="1" type="ORF">GCM10009129_02430</name>
</gene>
<dbReference type="RefSeq" id="WP_201504215.1">
    <property type="nucleotide sequence ID" value="NZ_BAAAFR010000001.1"/>
</dbReference>
<dbReference type="Proteomes" id="UP001501787">
    <property type="component" value="Unassembled WGS sequence"/>
</dbReference>
<dbReference type="EMBL" id="BAAAFR010000001">
    <property type="protein sequence ID" value="GAA0308809.1"/>
    <property type="molecule type" value="Genomic_DNA"/>
</dbReference>
<sequence>MKYLSLALFSFTLISCNVNDEANTEFGTSEVDKNDRVKADTTDIISSDMINNNSVKVSSNKALECHNTIPDWQVKELAEVPCLELPISNKDFLNIKKFDNGMFDIEGDTKYPKAQMYYKQILLGLIPYNDEETFLLSFSNDQSEDMYPNQSFHITKVRKDNEEGGLYTLGLYPLGLINYDFQDNELVKIGIDPNEFADIDFDTLGQENIKIDDICMMNFNIDVNWHLTRSYTCQNREANQEAIDSFKGEFGFEYQLVNTDIGINYERVD</sequence>
<evidence type="ECO:0000313" key="1">
    <source>
        <dbReference type="EMBL" id="GAA0308809.1"/>
    </source>
</evidence>
<organism evidence="1 2">
    <name type="scientific">Psychrobacter aestuarii</name>
    <dbReference type="NCBI Taxonomy" id="556327"/>
    <lineage>
        <taxon>Bacteria</taxon>
        <taxon>Pseudomonadati</taxon>
        <taxon>Pseudomonadota</taxon>
        <taxon>Gammaproteobacteria</taxon>
        <taxon>Moraxellales</taxon>
        <taxon>Moraxellaceae</taxon>
        <taxon>Psychrobacter</taxon>
    </lineage>
</organism>
<keyword evidence="2" id="KW-1185">Reference proteome</keyword>
<comment type="caution">
    <text evidence="1">The sequence shown here is derived from an EMBL/GenBank/DDBJ whole genome shotgun (WGS) entry which is preliminary data.</text>
</comment>
<proteinExistence type="predicted"/>